<evidence type="ECO:0000313" key="1">
    <source>
        <dbReference type="EMBL" id="MEJ7137280.1"/>
    </source>
</evidence>
<dbReference type="EMBL" id="JAWDIE010000003">
    <property type="protein sequence ID" value="MEJ7137280.1"/>
    <property type="molecule type" value="Genomic_DNA"/>
</dbReference>
<organism evidence="1 2">
    <name type="scientific">Amphibiibacter pelophylacis</name>
    <dbReference type="NCBI Taxonomy" id="1799477"/>
    <lineage>
        <taxon>Bacteria</taxon>
        <taxon>Pseudomonadati</taxon>
        <taxon>Pseudomonadota</taxon>
        <taxon>Betaproteobacteria</taxon>
        <taxon>Burkholderiales</taxon>
        <taxon>Sphaerotilaceae</taxon>
        <taxon>Amphibiibacter</taxon>
    </lineage>
</organism>
<proteinExistence type="predicted"/>
<reference evidence="1" key="1">
    <citation type="submission" date="2023-10" db="EMBL/GenBank/DDBJ databases">
        <title>Amphibacter perezi, gen. nov., sp. nov. a novel taxa of the family Comamonadaceae, class Betaproteobacteria isolated from the skin microbiota of Pelophylax perezi from different populations.</title>
        <authorList>
            <person name="Costa S."/>
            <person name="Proenca D.N."/>
            <person name="Lopes I."/>
            <person name="Morais P.V."/>
        </authorList>
    </citation>
    <scope>NUCLEOTIDE SEQUENCE</scope>
    <source>
        <strain evidence="1">SL12-8</strain>
    </source>
</reference>
<keyword evidence="2" id="KW-1185">Reference proteome</keyword>
<dbReference type="EC" id="3.1.3.48" evidence="1"/>
<evidence type="ECO:0000313" key="2">
    <source>
        <dbReference type="Proteomes" id="UP001364695"/>
    </source>
</evidence>
<protein>
    <submittedName>
        <fullName evidence="1">CpsB/CapC family capsule biosynthesis tyrosine phosphatase</fullName>
        <ecNumber evidence="1">3.1.3.48</ecNumber>
    </submittedName>
</protein>
<accession>A0ACC6NZB3</accession>
<gene>
    <name evidence="1" type="ORF">RV045_02400</name>
</gene>
<comment type="caution">
    <text evidence="1">The sequence shown here is derived from an EMBL/GenBank/DDBJ whole genome shotgun (WGS) entry which is preliminary data.</text>
</comment>
<name>A0ACC6NZB3_9BURK</name>
<sequence>MNDIHCHLLPGLDDGPRTATEALDLARSLVDDGVRHVAATVHWTPGVFDNRAAAIRQACTAFAATLAFENIPLTLQPVTETRLHPEALELVARGEIVALGTHKGWKHLLLELPDAGVPPGALTAVNALLQQGWRPIIVHPERNKGIMADPERLRPFVEAGCLVQITAASVIGEFGSAALACSRALLDHNWVDAVASDAHNLRGRPPRMTAARELLSLLVDDDYATLLTESNPARYMGLALLQPVA</sequence>
<dbReference type="Proteomes" id="UP001364695">
    <property type="component" value="Unassembled WGS sequence"/>
</dbReference>
<keyword evidence="1" id="KW-0378">Hydrolase</keyword>